<name>A0ABV8LJR7_9ACTN</name>
<dbReference type="GO" id="GO:0016787">
    <property type="term" value="F:hydrolase activity"/>
    <property type="evidence" value="ECO:0007669"/>
    <property type="project" value="UniProtKB-KW"/>
</dbReference>
<dbReference type="SUPFAM" id="SSF51261">
    <property type="entry name" value="Duplicated hybrid motif"/>
    <property type="match status" value="1"/>
</dbReference>
<proteinExistence type="predicted"/>
<dbReference type="EC" id="3.4.24.-" evidence="2"/>
<accession>A0ABV8LJR7</accession>
<dbReference type="Pfam" id="PF01551">
    <property type="entry name" value="Peptidase_M23"/>
    <property type="match status" value="1"/>
</dbReference>
<keyword evidence="2" id="KW-0378">Hydrolase</keyword>
<dbReference type="CDD" id="cd12797">
    <property type="entry name" value="M23_peptidase"/>
    <property type="match status" value="1"/>
</dbReference>
<gene>
    <name evidence="2" type="ORF">ACFOZ4_11335</name>
</gene>
<evidence type="ECO:0000313" key="2">
    <source>
        <dbReference type="EMBL" id="MFC4131197.1"/>
    </source>
</evidence>
<dbReference type="InterPro" id="IPR016047">
    <property type="entry name" value="M23ase_b-sheet_dom"/>
</dbReference>
<sequence length="351" mass="35618">MFGIGKLLASLVAGVLTVVLLGAVTVLGGFGSAASGCAQPATTAGSGTSVTPAQLEYAGVIVRAGHEAGAGSYGATIAVAVALQESGLRNLANPAVPASLAIPHDGIGTDHDSLGLFQQRPSAGWGTPADLMNPAIATKLFYTKLLKLPNWRTMALTEAAQAVQRSAYPDAYAKHTTAAQTLVAVASAQLGIALDGCDPISAGGWTQPVHAPIVSGFRTSSRPTHNGVDLGAARNTQIHAAAAGTVIVSKCDVGNCDHDGSPSTPGCGWFVDILHADRIITRYCHMVQRPFAAVGDRVQAGQVIGLVGTSGHSSGPHLHFETHLGGDRSFAGGVDPVPFMAARGVPLGTSE</sequence>
<dbReference type="InterPro" id="IPR050570">
    <property type="entry name" value="Cell_wall_metabolism_enzyme"/>
</dbReference>
<dbReference type="PANTHER" id="PTHR21666:SF270">
    <property type="entry name" value="MUREIN HYDROLASE ACTIVATOR ENVC"/>
    <property type="match status" value="1"/>
</dbReference>
<dbReference type="EMBL" id="JBHSAY010000006">
    <property type="protein sequence ID" value="MFC4131197.1"/>
    <property type="molecule type" value="Genomic_DNA"/>
</dbReference>
<dbReference type="InterPro" id="IPR011055">
    <property type="entry name" value="Dup_hybrid_motif"/>
</dbReference>
<dbReference type="Gene3D" id="2.70.70.10">
    <property type="entry name" value="Glucose Permease (Domain IIA)"/>
    <property type="match status" value="1"/>
</dbReference>
<organism evidence="2 3">
    <name type="scientific">Hamadaea flava</name>
    <dbReference type="NCBI Taxonomy" id="1742688"/>
    <lineage>
        <taxon>Bacteria</taxon>
        <taxon>Bacillati</taxon>
        <taxon>Actinomycetota</taxon>
        <taxon>Actinomycetes</taxon>
        <taxon>Micromonosporales</taxon>
        <taxon>Micromonosporaceae</taxon>
        <taxon>Hamadaea</taxon>
    </lineage>
</organism>
<comment type="caution">
    <text evidence="2">The sequence shown here is derived from an EMBL/GenBank/DDBJ whole genome shotgun (WGS) entry which is preliminary data.</text>
</comment>
<keyword evidence="3" id="KW-1185">Reference proteome</keyword>
<evidence type="ECO:0000313" key="3">
    <source>
        <dbReference type="Proteomes" id="UP001595816"/>
    </source>
</evidence>
<evidence type="ECO:0000259" key="1">
    <source>
        <dbReference type="Pfam" id="PF01551"/>
    </source>
</evidence>
<dbReference type="RefSeq" id="WP_253754499.1">
    <property type="nucleotide sequence ID" value="NZ_JAMZDZ010000001.1"/>
</dbReference>
<dbReference type="Proteomes" id="UP001595816">
    <property type="component" value="Unassembled WGS sequence"/>
</dbReference>
<reference evidence="3" key="1">
    <citation type="journal article" date="2019" name="Int. J. Syst. Evol. Microbiol.">
        <title>The Global Catalogue of Microorganisms (GCM) 10K type strain sequencing project: providing services to taxonomists for standard genome sequencing and annotation.</title>
        <authorList>
            <consortium name="The Broad Institute Genomics Platform"/>
            <consortium name="The Broad Institute Genome Sequencing Center for Infectious Disease"/>
            <person name="Wu L."/>
            <person name="Ma J."/>
        </authorList>
    </citation>
    <scope>NUCLEOTIDE SEQUENCE [LARGE SCALE GENOMIC DNA]</scope>
    <source>
        <strain evidence="3">CGMCC 4.7289</strain>
    </source>
</reference>
<dbReference type="PANTHER" id="PTHR21666">
    <property type="entry name" value="PEPTIDASE-RELATED"/>
    <property type="match status" value="1"/>
</dbReference>
<protein>
    <submittedName>
        <fullName evidence="2">M23 family metallopeptidase</fullName>
        <ecNumber evidence="2">3.4.24.-</ecNumber>
    </submittedName>
</protein>
<feature type="domain" description="M23ase beta-sheet core" evidence="1">
    <location>
        <begin position="224"/>
        <end position="326"/>
    </location>
</feature>